<evidence type="ECO:0000313" key="2">
    <source>
        <dbReference type="Proteomes" id="UP000645257"/>
    </source>
</evidence>
<dbReference type="AlphaFoldDB" id="A0A918UA92"/>
<proteinExistence type="predicted"/>
<organism evidence="1 2">
    <name type="scientific">Paludibacterium paludis</name>
    <dbReference type="NCBI Taxonomy" id="1225769"/>
    <lineage>
        <taxon>Bacteria</taxon>
        <taxon>Pseudomonadati</taxon>
        <taxon>Pseudomonadota</taxon>
        <taxon>Betaproteobacteria</taxon>
        <taxon>Neisseriales</taxon>
        <taxon>Chromobacteriaceae</taxon>
        <taxon>Paludibacterium</taxon>
    </lineage>
</organism>
<protein>
    <submittedName>
        <fullName evidence="1">Uncharacterized protein</fullName>
    </submittedName>
</protein>
<dbReference type="Proteomes" id="UP000645257">
    <property type="component" value="Unassembled WGS sequence"/>
</dbReference>
<dbReference type="EMBL" id="BMYX01000010">
    <property type="protein sequence ID" value="GGY16470.1"/>
    <property type="molecule type" value="Genomic_DNA"/>
</dbReference>
<dbReference type="Pfam" id="PF05114">
    <property type="entry name" value="MbnB_TglH_ChrH"/>
    <property type="match status" value="1"/>
</dbReference>
<gene>
    <name evidence="1" type="ORF">GCM10011289_19680</name>
</gene>
<keyword evidence="2" id="KW-1185">Reference proteome</keyword>
<name>A0A918UA92_9NEIS</name>
<sequence>MNMKIACSYHAGFMDNRTIRVPDVSLMEVGLAAYKHVFSEAKHLDIEYRGDISLHVARSPITEAAVFQNAFIQEKLAGIGKDARVVSIGFHLCGDRRDNIGAYGFSSHYRCSAGAENRATAFIARVTAATGKPVWIENANFYSASPAEIVANWKSIVRIAEHSGASLIIDLSHLIIDCLNNGVSPDICLGMIPWDSVAELHLSGIVEGRDGALHDGHGSPVDHRVWAMLDTLMRYGLVGGDIYLNIEHSDSAWLADPVAYRADFARLASRLAAPSRTNGGKNALGYARAYLKTLLKNAIVNFDEVVELSGISERELLDGWLSHVDATKKRLALSTEEMDSLIRRESIVFTDTFIDYIESRFNENRD</sequence>
<dbReference type="RefSeq" id="WP_308429814.1">
    <property type="nucleotide sequence ID" value="NZ_BMYX01000010.1"/>
</dbReference>
<comment type="caution">
    <text evidence="1">The sequence shown here is derived from an EMBL/GenBank/DDBJ whole genome shotgun (WGS) entry which is preliminary data.</text>
</comment>
<reference evidence="1" key="2">
    <citation type="submission" date="2020-09" db="EMBL/GenBank/DDBJ databases">
        <authorList>
            <person name="Sun Q."/>
            <person name="Kim S."/>
        </authorList>
    </citation>
    <scope>NUCLEOTIDE SEQUENCE</scope>
    <source>
        <strain evidence="1">KCTC 32182</strain>
    </source>
</reference>
<accession>A0A918UA92</accession>
<dbReference type="PANTHER" id="PTHR42194">
    <property type="entry name" value="UPF0276 PROTEIN HI_1600"/>
    <property type="match status" value="1"/>
</dbReference>
<dbReference type="Gene3D" id="3.20.20.150">
    <property type="entry name" value="Divalent-metal-dependent TIM barrel enzymes"/>
    <property type="match status" value="1"/>
</dbReference>
<dbReference type="PANTHER" id="PTHR42194:SF1">
    <property type="entry name" value="UPF0276 PROTEIN HI_1600"/>
    <property type="match status" value="1"/>
</dbReference>
<reference evidence="1" key="1">
    <citation type="journal article" date="2014" name="Int. J. Syst. Evol. Microbiol.">
        <title>Complete genome sequence of Corynebacterium casei LMG S-19264T (=DSM 44701T), isolated from a smear-ripened cheese.</title>
        <authorList>
            <consortium name="US DOE Joint Genome Institute (JGI-PGF)"/>
            <person name="Walter F."/>
            <person name="Albersmeier A."/>
            <person name="Kalinowski J."/>
            <person name="Ruckert C."/>
        </authorList>
    </citation>
    <scope>NUCLEOTIDE SEQUENCE</scope>
    <source>
        <strain evidence="1">KCTC 32182</strain>
    </source>
</reference>
<evidence type="ECO:0000313" key="1">
    <source>
        <dbReference type="EMBL" id="GGY16470.1"/>
    </source>
</evidence>
<dbReference type="InterPro" id="IPR007801">
    <property type="entry name" value="MbnB/TglH/ChrH"/>
</dbReference>